<reference evidence="9 12" key="3">
    <citation type="submission" date="2016-08" db="EMBL/GenBank/DDBJ databases">
        <authorList>
            <person name="Seilhamer J.J."/>
        </authorList>
    </citation>
    <scope>NUCLEOTIDE SEQUENCE [LARGE SCALE GENOMIC DNA]</scope>
    <source>
        <strain evidence="9 12">NML150140-1</strain>
    </source>
</reference>
<organism evidence="9 12">
    <name type="scientific">Eisenbergiella tayi</name>
    <dbReference type="NCBI Taxonomy" id="1432052"/>
    <lineage>
        <taxon>Bacteria</taxon>
        <taxon>Bacillati</taxon>
        <taxon>Bacillota</taxon>
        <taxon>Clostridia</taxon>
        <taxon>Lachnospirales</taxon>
        <taxon>Lachnospiraceae</taxon>
        <taxon>Eisenbergiella</taxon>
    </lineage>
</organism>
<dbReference type="EMBL" id="MEHA01000023">
    <property type="protein sequence ID" value="ODR46682.1"/>
    <property type="molecule type" value="Genomic_DNA"/>
</dbReference>
<feature type="transmembrane region" description="Helical" evidence="6">
    <location>
        <begin position="165"/>
        <end position="186"/>
    </location>
</feature>
<dbReference type="InterPro" id="IPR036259">
    <property type="entry name" value="MFS_trans_sf"/>
</dbReference>
<dbReference type="Gene3D" id="1.20.1250.20">
    <property type="entry name" value="MFS general substrate transporter like domains"/>
    <property type="match status" value="2"/>
</dbReference>
<name>A0A1E3UBN5_9FIRM</name>
<dbReference type="Proteomes" id="UP000094067">
    <property type="component" value="Unassembled WGS sequence"/>
</dbReference>
<evidence type="ECO:0000313" key="8">
    <source>
        <dbReference type="EMBL" id="ODM05019.1"/>
    </source>
</evidence>
<keyword evidence="4 6" id="KW-1133">Transmembrane helix</keyword>
<dbReference type="InterPro" id="IPR052714">
    <property type="entry name" value="MFS_Exporter"/>
</dbReference>
<protein>
    <submittedName>
        <fullName evidence="8">Hexuronate transporter</fullName>
    </submittedName>
</protein>
<dbReference type="InterPro" id="IPR001958">
    <property type="entry name" value="Tet-R_TetA/multi-R_MdtG-like"/>
</dbReference>
<dbReference type="Pfam" id="PF07690">
    <property type="entry name" value="MFS_1"/>
    <property type="match status" value="1"/>
</dbReference>
<evidence type="ECO:0000256" key="1">
    <source>
        <dbReference type="ARBA" id="ARBA00004651"/>
    </source>
</evidence>
<accession>A0A1E3UBN5</accession>
<evidence type="ECO:0000256" key="6">
    <source>
        <dbReference type="SAM" id="Phobius"/>
    </source>
</evidence>
<feature type="transmembrane region" description="Helical" evidence="6">
    <location>
        <begin position="78"/>
        <end position="96"/>
    </location>
</feature>
<feature type="transmembrane region" description="Helical" evidence="6">
    <location>
        <begin position="102"/>
        <end position="126"/>
    </location>
</feature>
<evidence type="ECO:0000313" key="9">
    <source>
        <dbReference type="EMBL" id="ODR46682.1"/>
    </source>
</evidence>
<feature type="transmembrane region" description="Helical" evidence="6">
    <location>
        <begin position="42"/>
        <end position="66"/>
    </location>
</feature>
<dbReference type="Proteomes" id="UP000094271">
    <property type="component" value="Unassembled WGS sequence"/>
</dbReference>
<evidence type="ECO:0000313" key="11">
    <source>
        <dbReference type="Proteomes" id="UP000094067"/>
    </source>
</evidence>
<dbReference type="PANTHER" id="PTHR23531:SF2">
    <property type="entry name" value="PERMEASE"/>
    <property type="match status" value="1"/>
</dbReference>
<dbReference type="EMBL" id="MCGH01000002">
    <property type="protein sequence ID" value="ODM05019.1"/>
    <property type="molecule type" value="Genomic_DNA"/>
</dbReference>
<dbReference type="Proteomes" id="UP000094869">
    <property type="component" value="Unassembled WGS sequence"/>
</dbReference>
<comment type="caution">
    <text evidence="9">The sequence shown here is derived from an EMBL/GenBank/DDBJ whole genome shotgun (WGS) entry which is preliminary data.</text>
</comment>
<dbReference type="GO" id="GO:0022857">
    <property type="term" value="F:transmembrane transporter activity"/>
    <property type="evidence" value="ECO:0007669"/>
    <property type="project" value="InterPro"/>
</dbReference>
<evidence type="ECO:0000313" key="12">
    <source>
        <dbReference type="Proteomes" id="UP000094271"/>
    </source>
</evidence>
<feature type="transmembrane region" description="Helical" evidence="6">
    <location>
        <begin position="212"/>
        <end position="239"/>
    </location>
</feature>
<feature type="transmembrane region" description="Helical" evidence="6">
    <location>
        <begin position="342"/>
        <end position="361"/>
    </location>
</feature>
<dbReference type="PANTHER" id="PTHR23531">
    <property type="entry name" value="QUINOLENE RESISTANCE PROTEIN NORA"/>
    <property type="match status" value="1"/>
</dbReference>
<feature type="transmembrane region" description="Helical" evidence="6">
    <location>
        <begin position="245"/>
        <end position="268"/>
    </location>
</feature>
<gene>
    <name evidence="8" type="primary">exuT</name>
    <name evidence="9" type="ORF">BEI59_24650</name>
    <name evidence="8" type="ORF">BEI61_00902</name>
    <name evidence="10" type="ORF">BEI63_11950</name>
</gene>
<dbReference type="InterPro" id="IPR020846">
    <property type="entry name" value="MFS_dom"/>
</dbReference>
<evidence type="ECO:0000256" key="4">
    <source>
        <dbReference type="ARBA" id="ARBA00022989"/>
    </source>
</evidence>
<feature type="domain" description="Major facilitator superfamily (MFS) profile" evidence="7">
    <location>
        <begin position="12"/>
        <end position="394"/>
    </location>
</feature>
<evidence type="ECO:0000313" key="13">
    <source>
        <dbReference type="Proteomes" id="UP000094869"/>
    </source>
</evidence>
<dbReference type="InterPro" id="IPR011701">
    <property type="entry name" value="MFS"/>
</dbReference>
<dbReference type="PRINTS" id="PR01035">
    <property type="entry name" value="TCRTETA"/>
</dbReference>
<sequence length="404" mass="43260">MGKNKESFVNKNYILMILINTLYTAAMGFATTHLTVHGTTELGMSMTLFGTIASAYSVLCLVMRPISGNLVSRMNPKLIMMVSLGVATLSYLAFAISGNIPLFIMARIIQGIGFGMVGTCLPALVAKSVPRARYSQALGIYMTIPMITGIITPTIIVAAKDALGYSFVCVIAAICAVVAIVCTMLLKFDKVKENENTESIKKEKKKFKLKEAIAIEAWPVVLANIFCGICFTAIMMNLLVFDEKIGLGVFAVWMSLYNGCNMFTRALGGIVADKIGSKKTLLICMLCLAAGLAIFAFTESYVLWLAAAVIYALGHGGFQAPMISACVSCVEQDRAGVATGTMYMGADFGAIIAGTIVGILVDNLGYHNMYAVAMGCAVAAFVVLLAFFHPKETEENMESVKEAV</sequence>
<reference evidence="10 13" key="2">
    <citation type="submission" date="2016-08" db="EMBL/GenBank/DDBJ databases">
        <title>Characterization of Isolates of Eisenbergiella tayi Derived from Blood Cultures, Using Whole Genome Sequencing.</title>
        <authorList>
            <person name="Bernier A.-M."/>
            <person name="Burdz T."/>
            <person name="Wiebe D."/>
            <person name="Bernard K."/>
        </authorList>
    </citation>
    <scope>NUCLEOTIDE SEQUENCE [LARGE SCALE GENOMIC DNA]</scope>
    <source>
        <strain evidence="10 13">NML120146</strain>
    </source>
</reference>
<dbReference type="PROSITE" id="PS50850">
    <property type="entry name" value="MFS"/>
    <property type="match status" value="1"/>
</dbReference>
<evidence type="ECO:0000256" key="3">
    <source>
        <dbReference type="ARBA" id="ARBA00022692"/>
    </source>
</evidence>
<feature type="transmembrane region" description="Helical" evidence="6">
    <location>
        <begin position="138"/>
        <end position="159"/>
    </location>
</feature>
<dbReference type="RefSeq" id="WP_069151425.1">
    <property type="nucleotide sequence ID" value="NZ_DBFYTW010000041.1"/>
</dbReference>
<feature type="transmembrane region" description="Helical" evidence="6">
    <location>
        <begin position="367"/>
        <end position="388"/>
    </location>
</feature>
<dbReference type="EMBL" id="MEHD01000022">
    <property type="protein sequence ID" value="ODR56890.1"/>
    <property type="molecule type" value="Genomic_DNA"/>
</dbReference>
<comment type="subcellular location">
    <subcellularLocation>
        <location evidence="1">Cell membrane</location>
        <topology evidence="1">Multi-pass membrane protein</topology>
    </subcellularLocation>
</comment>
<evidence type="ECO:0000256" key="2">
    <source>
        <dbReference type="ARBA" id="ARBA00022448"/>
    </source>
</evidence>
<evidence type="ECO:0000259" key="7">
    <source>
        <dbReference type="PROSITE" id="PS50850"/>
    </source>
</evidence>
<evidence type="ECO:0000313" key="10">
    <source>
        <dbReference type="EMBL" id="ODR56890.1"/>
    </source>
</evidence>
<feature type="transmembrane region" description="Helical" evidence="6">
    <location>
        <begin position="280"/>
        <end position="297"/>
    </location>
</feature>
<dbReference type="SUPFAM" id="SSF103473">
    <property type="entry name" value="MFS general substrate transporter"/>
    <property type="match status" value="1"/>
</dbReference>
<proteinExistence type="predicted"/>
<dbReference type="AlphaFoldDB" id="A0A1E3UBN5"/>
<feature type="transmembrane region" description="Helical" evidence="6">
    <location>
        <begin position="303"/>
        <end position="330"/>
    </location>
</feature>
<keyword evidence="5 6" id="KW-0472">Membrane</keyword>
<dbReference type="GO" id="GO:0005886">
    <property type="term" value="C:plasma membrane"/>
    <property type="evidence" value="ECO:0007669"/>
    <property type="project" value="UniProtKB-SubCell"/>
</dbReference>
<feature type="transmembrane region" description="Helical" evidence="6">
    <location>
        <begin position="12"/>
        <end position="30"/>
    </location>
</feature>
<keyword evidence="2" id="KW-0813">Transport</keyword>
<evidence type="ECO:0000256" key="5">
    <source>
        <dbReference type="ARBA" id="ARBA00023136"/>
    </source>
</evidence>
<reference evidence="8 11" key="1">
    <citation type="submission" date="2016-07" db="EMBL/GenBank/DDBJ databases">
        <title>Characterization of isolates of Eisenbergiella tayi derived from blood cultures, using whole genome sequencing.</title>
        <authorList>
            <person name="Burdz T."/>
            <person name="Wiebe D."/>
            <person name="Huynh C."/>
            <person name="Bernard K."/>
        </authorList>
    </citation>
    <scope>NUCLEOTIDE SEQUENCE [LARGE SCALE GENOMIC DNA]</scope>
    <source>
        <strain evidence="8 11">NML 110608</strain>
    </source>
</reference>
<keyword evidence="3 6" id="KW-0812">Transmembrane</keyword>
<keyword evidence="13" id="KW-1185">Reference proteome</keyword>